<proteinExistence type="predicted"/>
<dbReference type="EMBL" id="JACNLL010000039">
    <property type="protein sequence ID" value="MBC8199201.1"/>
    <property type="molecule type" value="Genomic_DNA"/>
</dbReference>
<comment type="caution">
    <text evidence="1">The sequence shown here is derived from an EMBL/GenBank/DDBJ whole genome shotgun (WGS) entry which is preliminary data.</text>
</comment>
<protein>
    <submittedName>
        <fullName evidence="1">Uncharacterized protein</fullName>
    </submittedName>
</protein>
<accession>A0A8J6TA03</accession>
<name>A0A8J6TA03_9BACT</name>
<gene>
    <name evidence="1" type="ORF">H8E80_04025</name>
</gene>
<dbReference type="Proteomes" id="UP000603545">
    <property type="component" value="Unassembled WGS sequence"/>
</dbReference>
<dbReference type="AlphaFoldDB" id="A0A8J6TA03"/>
<evidence type="ECO:0000313" key="1">
    <source>
        <dbReference type="EMBL" id="MBC8199201.1"/>
    </source>
</evidence>
<sequence>MKKEKISCNSHLGCFGDFNIEDTICKKYCSINLACAVESENNIRMAILEDLTSSDGMFVKVQ</sequence>
<evidence type="ECO:0000313" key="2">
    <source>
        <dbReference type="Proteomes" id="UP000603545"/>
    </source>
</evidence>
<organism evidence="1 2">
    <name type="scientific">Candidatus Desulfaltia bathyphila</name>
    <dbReference type="NCBI Taxonomy" id="2841697"/>
    <lineage>
        <taxon>Bacteria</taxon>
        <taxon>Pseudomonadati</taxon>
        <taxon>Thermodesulfobacteriota</taxon>
        <taxon>Desulfobacteria</taxon>
        <taxon>Desulfobacterales</taxon>
        <taxon>Desulfobacterales incertae sedis</taxon>
        <taxon>Candidatus Desulfaltia</taxon>
    </lineage>
</organism>
<reference evidence="1 2" key="1">
    <citation type="submission" date="2020-08" db="EMBL/GenBank/DDBJ databases">
        <title>Bridging the membrane lipid divide: bacteria of the FCB group superphylum have the potential to synthesize archaeal ether lipids.</title>
        <authorList>
            <person name="Villanueva L."/>
            <person name="Von Meijenfeldt F.A.B."/>
            <person name="Westbye A.B."/>
            <person name="Yadav S."/>
            <person name="Hopmans E.C."/>
            <person name="Dutilh B.E."/>
            <person name="Sinninghe Damste J.S."/>
        </authorList>
    </citation>
    <scope>NUCLEOTIDE SEQUENCE [LARGE SCALE GENOMIC DNA]</scope>
    <source>
        <strain evidence="1">NIOZ-UU82</strain>
    </source>
</reference>